<gene>
    <name evidence="5" type="ORF">SAMN05444422_11636</name>
</gene>
<dbReference type="SUPFAM" id="SSF103039">
    <property type="entry name" value="CheC-like"/>
    <property type="match status" value="2"/>
</dbReference>
<dbReference type="AlphaFoldDB" id="A0A1I1LEU5"/>
<keyword evidence="1" id="KW-0145">Chemotaxis</keyword>
<evidence type="ECO:0000256" key="2">
    <source>
        <dbReference type="ARBA" id="ARBA00022801"/>
    </source>
</evidence>
<keyword evidence="2" id="KW-0378">Hydrolase</keyword>
<dbReference type="InterPro" id="IPR007597">
    <property type="entry name" value="CheC"/>
</dbReference>
<dbReference type="Pfam" id="PF04509">
    <property type="entry name" value="CheC"/>
    <property type="match status" value="2"/>
</dbReference>
<sequence length="408" mass="44409">MEIDIRELENYQQLAHDGAQSAADSLSQLTGIQTNVQITNVSLMSSTDLKQEFIGSEFAGVSVDLNGEISGEVALAFDEKGRRAITDKLVPADDPEKKKSSIEEVGNIMSSGFVDGWANYLNARIKSSPPTYIEGTGTDVLPQSATEGDGHLFVFRSRVEAGDGVDNAVDFRILLVPDSTSLERTMQPQTAGGISFEKLEVFTDMTKEGAEKAATNITSMTGIDTAVNVSRLTLVPIEDIPKAVGSKRYVGTVMEYEGKISGFLVILFDQPSGRAVVDSLVPMETDEQWGDVEQEALKELSNIMTSGFVDGWANVLNAEIKHKPPQFVADTGASVMNPVTARIGETDDHAFLLDSSIETNSDQVFTCQMLALPRRDELEQALDDLLVENSENTRVDPEELFEQQKNGD</sequence>
<feature type="domain" description="CheC-like protein" evidence="4">
    <location>
        <begin position="102"/>
        <end position="131"/>
    </location>
</feature>
<evidence type="ECO:0000256" key="3">
    <source>
        <dbReference type="SAM" id="MobiDB-lite"/>
    </source>
</evidence>
<proteinExistence type="predicted"/>
<dbReference type="CDD" id="cd17911">
    <property type="entry name" value="CheC_ClassIII"/>
    <property type="match status" value="2"/>
</dbReference>
<dbReference type="Gene3D" id="3.40.1550.10">
    <property type="entry name" value="CheC-like"/>
    <property type="match status" value="2"/>
</dbReference>
<dbReference type="InterPro" id="IPR050992">
    <property type="entry name" value="CheZ_family_phosphatases"/>
</dbReference>
<evidence type="ECO:0000313" key="6">
    <source>
        <dbReference type="Proteomes" id="UP000199161"/>
    </source>
</evidence>
<evidence type="ECO:0000256" key="1">
    <source>
        <dbReference type="ARBA" id="ARBA00022500"/>
    </source>
</evidence>
<dbReference type="OrthoDB" id="182374at2157"/>
<feature type="domain" description="CheC-like protein" evidence="4">
    <location>
        <begin position="295"/>
        <end position="328"/>
    </location>
</feature>
<protein>
    <submittedName>
        <fullName evidence="5">Chemotaxis protein CheC</fullName>
    </submittedName>
</protein>
<evidence type="ECO:0000259" key="4">
    <source>
        <dbReference type="Pfam" id="PF04509"/>
    </source>
</evidence>
<dbReference type="GO" id="GO:0016787">
    <property type="term" value="F:hydrolase activity"/>
    <property type="evidence" value="ECO:0007669"/>
    <property type="project" value="UniProtKB-KW"/>
</dbReference>
<feature type="region of interest" description="Disordered" evidence="3">
    <location>
        <begin position="387"/>
        <end position="408"/>
    </location>
</feature>
<dbReference type="InterPro" id="IPR028976">
    <property type="entry name" value="CheC-like_sf"/>
</dbReference>
<dbReference type="EMBL" id="FOKW01000016">
    <property type="protein sequence ID" value="SFC71677.1"/>
    <property type="molecule type" value="Genomic_DNA"/>
</dbReference>
<dbReference type="Proteomes" id="UP000199161">
    <property type="component" value="Unassembled WGS sequence"/>
</dbReference>
<reference evidence="6" key="1">
    <citation type="submission" date="2016-10" db="EMBL/GenBank/DDBJ databases">
        <authorList>
            <person name="Varghese N."/>
            <person name="Submissions S."/>
        </authorList>
    </citation>
    <scope>NUCLEOTIDE SEQUENCE [LARGE SCALE GENOMIC DNA]</scope>
    <source>
        <strain evidence="6">DSM 13078</strain>
    </source>
</reference>
<dbReference type="PANTHER" id="PTHR43693">
    <property type="entry name" value="PROTEIN PHOSPHATASE CHEZ"/>
    <property type="match status" value="1"/>
</dbReference>
<dbReference type="PANTHER" id="PTHR43693:SF1">
    <property type="entry name" value="PROTEIN PHOSPHATASE CHEZ"/>
    <property type="match status" value="1"/>
</dbReference>
<dbReference type="RefSeq" id="WP_089789893.1">
    <property type="nucleotide sequence ID" value="NZ_FOKW01000016.1"/>
</dbReference>
<evidence type="ECO:0000313" key="5">
    <source>
        <dbReference type="EMBL" id="SFC71677.1"/>
    </source>
</evidence>
<dbReference type="GO" id="GO:0006935">
    <property type="term" value="P:chemotaxis"/>
    <property type="evidence" value="ECO:0007669"/>
    <property type="project" value="UniProtKB-KW"/>
</dbReference>
<keyword evidence="6" id="KW-1185">Reference proteome</keyword>
<name>A0A1I1LEU5_NATHA</name>
<organism evidence="5 6">
    <name type="scientific">Natronobacterium haloterrestre</name>
    <name type="common">Halobiforma haloterrestris</name>
    <dbReference type="NCBI Taxonomy" id="148448"/>
    <lineage>
        <taxon>Archaea</taxon>
        <taxon>Methanobacteriati</taxon>
        <taxon>Methanobacteriota</taxon>
        <taxon>Stenosarchaea group</taxon>
        <taxon>Halobacteria</taxon>
        <taxon>Halobacteriales</taxon>
        <taxon>Natrialbaceae</taxon>
        <taxon>Natronobacterium</taxon>
    </lineage>
</organism>
<accession>A0A1I1LEU5</accession>